<sequence length="208" mass="23114">MGFSRYTIHLLASLVFLVGKSVSGRSLPNVLLLVSDDQRPDTIHALGNRIIETPGLDRLVRRGTSFLGATCGNPICTPSRAEILTGCSSFRNGVMDFGRKIRPELATWPQTMGEGGYHSWYVGKWHNNDKPSTHGFSDSLGLYAGGGRKWYKPQVDWKGLEVTGYRNWLFQKEDGQKFPERGVGLTPDISAKFADAAISFIRRKPDKP</sequence>
<dbReference type="Gene3D" id="3.40.720.10">
    <property type="entry name" value="Alkaline Phosphatase, subunit A"/>
    <property type="match status" value="1"/>
</dbReference>
<evidence type="ECO:0000256" key="2">
    <source>
        <dbReference type="ARBA" id="ARBA00022723"/>
    </source>
</evidence>
<dbReference type="Pfam" id="PF00884">
    <property type="entry name" value="Sulfatase"/>
    <property type="match status" value="1"/>
</dbReference>
<feature type="non-terminal residue" evidence="6">
    <location>
        <position position="208"/>
    </location>
</feature>
<dbReference type="InterPro" id="IPR000917">
    <property type="entry name" value="Sulfatase_N"/>
</dbReference>
<dbReference type="InterPro" id="IPR017850">
    <property type="entry name" value="Alkaline_phosphatase_core_sf"/>
</dbReference>
<dbReference type="SUPFAM" id="SSF53649">
    <property type="entry name" value="Alkaline phosphatase-like"/>
    <property type="match status" value="1"/>
</dbReference>
<keyword evidence="4" id="KW-0106">Calcium</keyword>
<organism evidence="6">
    <name type="scientific">marine metagenome</name>
    <dbReference type="NCBI Taxonomy" id="408172"/>
    <lineage>
        <taxon>unclassified sequences</taxon>
        <taxon>metagenomes</taxon>
        <taxon>ecological metagenomes</taxon>
    </lineage>
</organism>
<name>A0A382I5M5_9ZZZZ</name>
<dbReference type="EMBL" id="UINC01065208">
    <property type="protein sequence ID" value="SVB94632.1"/>
    <property type="molecule type" value="Genomic_DNA"/>
</dbReference>
<keyword evidence="3" id="KW-0378">Hydrolase</keyword>
<protein>
    <recommendedName>
        <fullName evidence="5">Sulfatase N-terminal domain-containing protein</fullName>
    </recommendedName>
</protein>
<evidence type="ECO:0000256" key="3">
    <source>
        <dbReference type="ARBA" id="ARBA00022801"/>
    </source>
</evidence>
<feature type="domain" description="Sulfatase N-terminal" evidence="5">
    <location>
        <begin position="28"/>
        <end position="200"/>
    </location>
</feature>
<evidence type="ECO:0000256" key="1">
    <source>
        <dbReference type="ARBA" id="ARBA00008779"/>
    </source>
</evidence>
<dbReference type="InterPro" id="IPR024607">
    <property type="entry name" value="Sulfatase_CS"/>
</dbReference>
<keyword evidence="2" id="KW-0479">Metal-binding</keyword>
<comment type="similarity">
    <text evidence="1">Belongs to the sulfatase family.</text>
</comment>
<dbReference type="GO" id="GO:0046872">
    <property type="term" value="F:metal ion binding"/>
    <property type="evidence" value="ECO:0007669"/>
    <property type="project" value="UniProtKB-KW"/>
</dbReference>
<proteinExistence type="inferred from homology"/>
<evidence type="ECO:0000259" key="5">
    <source>
        <dbReference type="Pfam" id="PF00884"/>
    </source>
</evidence>
<reference evidence="6" key="1">
    <citation type="submission" date="2018-05" db="EMBL/GenBank/DDBJ databases">
        <authorList>
            <person name="Lanie J.A."/>
            <person name="Ng W.-L."/>
            <person name="Kazmierczak K.M."/>
            <person name="Andrzejewski T.M."/>
            <person name="Davidsen T.M."/>
            <person name="Wayne K.J."/>
            <person name="Tettelin H."/>
            <person name="Glass J.I."/>
            <person name="Rusch D."/>
            <person name="Podicherti R."/>
            <person name="Tsui H.-C.T."/>
            <person name="Winkler M.E."/>
        </authorList>
    </citation>
    <scope>NUCLEOTIDE SEQUENCE</scope>
</reference>
<gene>
    <name evidence="6" type="ORF">METZ01_LOCUS247486</name>
</gene>
<dbReference type="GO" id="GO:0004065">
    <property type="term" value="F:arylsulfatase activity"/>
    <property type="evidence" value="ECO:0007669"/>
    <property type="project" value="TreeGrafter"/>
</dbReference>
<dbReference type="PANTHER" id="PTHR42693">
    <property type="entry name" value="ARYLSULFATASE FAMILY MEMBER"/>
    <property type="match status" value="1"/>
</dbReference>
<dbReference type="PROSITE" id="PS00149">
    <property type="entry name" value="SULFATASE_2"/>
    <property type="match status" value="1"/>
</dbReference>
<accession>A0A382I5M5</accession>
<dbReference type="PANTHER" id="PTHR42693:SF33">
    <property type="entry name" value="ARYLSULFATASE"/>
    <property type="match status" value="1"/>
</dbReference>
<dbReference type="AlphaFoldDB" id="A0A382I5M5"/>
<dbReference type="PROSITE" id="PS00523">
    <property type="entry name" value="SULFATASE_1"/>
    <property type="match status" value="1"/>
</dbReference>
<evidence type="ECO:0000256" key="4">
    <source>
        <dbReference type="ARBA" id="ARBA00022837"/>
    </source>
</evidence>
<dbReference type="InterPro" id="IPR050738">
    <property type="entry name" value="Sulfatase"/>
</dbReference>
<evidence type="ECO:0000313" key="6">
    <source>
        <dbReference type="EMBL" id="SVB94632.1"/>
    </source>
</evidence>